<sequence length="160" mass="18064">MKKEMLSSRYLTNGSILQSSTFYSWPGKNAIIEIISSLLIILFIYASFNKLSDYKLFTVQLSKSPFITSYSSFTAWSIPAIEILIALLLVIKRTRLIGLYASFFLMSLFTAYLIIMLNFSYYIPCSCGGVLEKLSWNQHILFNAFFVIISGTGVLLKTGS</sequence>
<evidence type="ECO:0000259" key="6">
    <source>
        <dbReference type="Pfam" id="PF07291"/>
    </source>
</evidence>
<feature type="transmembrane region" description="Helical" evidence="5">
    <location>
        <begin position="68"/>
        <end position="91"/>
    </location>
</feature>
<evidence type="ECO:0000256" key="3">
    <source>
        <dbReference type="ARBA" id="ARBA00022989"/>
    </source>
</evidence>
<dbReference type="EMBL" id="STFF01000002">
    <property type="protein sequence ID" value="THU40294.1"/>
    <property type="molecule type" value="Genomic_DNA"/>
</dbReference>
<comment type="subcellular location">
    <subcellularLocation>
        <location evidence="1">Membrane</location>
        <topology evidence="1">Multi-pass membrane protein</topology>
    </subcellularLocation>
</comment>
<protein>
    <recommendedName>
        <fullName evidence="6">Methylamine utilisation protein MauE domain-containing protein</fullName>
    </recommendedName>
</protein>
<feature type="domain" description="Methylamine utilisation protein MauE" evidence="6">
    <location>
        <begin position="29"/>
        <end position="155"/>
    </location>
</feature>
<evidence type="ECO:0000256" key="1">
    <source>
        <dbReference type="ARBA" id="ARBA00004141"/>
    </source>
</evidence>
<keyword evidence="2 5" id="KW-0812">Transmembrane</keyword>
<feature type="transmembrane region" description="Helical" evidence="5">
    <location>
        <begin position="103"/>
        <end position="124"/>
    </location>
</feature>
<proteinExistence type="predicted"/>
<dbReference type="AlphaFoldDB" id="A0A4S8I1C0"/>
<keyword evidence="4 5" id="KW-0472">Membrane</keyword>
<evidence type="ECO:0000256" key="5">
    <source>
        <dbReference type="SAM" id="Phobius"/>
    </source>
</evidence>
<dbReference type="RefSeq" id="WP_136577047.1">
    <property type="nucleotide sequence ID" value="NZ_STFF01000002.1"/>
</dbReference>
<accession>A0A4S8I1C0</accession>
<organism evidence="7 8">
    <name type="scientific">Niastella caeni</name>
    <dbReference type="NCBI Taxonomy" id="2569763"/>
    <lineage>
        <taxon>Bacteria</taxon>
        <taxon>Pseudomonadati</taxon>
        <taxon>Bacteroidota</taxon>
        <taxon>Chitinophagia</taxon>
        <taxon>Chitinophagales</taxon>
        <taxon>Chitinophagaceae</taxon>
        <taxon>Niastella</taxon>
    </lineage>
</organism>
<dbReference type="InterPro" id="IPR009908">
    <property type="entry name" value="Methylamine_util_MauE"/>
</dbReference>
<name>A0A4S8I1C0_9BACT</name>
<dbReference type="Pfam" id="PF07291">
    <property type="entry name" value="MauE"/>
    <property type="match status" value="1"/>
</dbReference>
<reference evidence="7 8" key="1">
    <citation type="submission" date="2019-04" db="EMBL/GenBank/DDBJ databases">
        <title>Niastella caeni sp. nov., isolated from activated sludge.</title>
        <authorList>
            <person name="Sheng M."/>
        </authorList>
    </citation>
    <scope>NUCLEOTIDE SEQUENCE [LARGE SCALE GENOMIC DNA]</scope>
    <source>
        <strain evidence="7 8">HX-2-15</strain>
    </source>
</reference>
<gene>
    <name evidence="7" type="ORF">FAM09_10530</name>
</gene>
<dbReference type="OrthoDB" id="680026at2"/>
<evidence type="ECO:0000256" key="2">
    <source>
        <dbReference type="ARBA" id="ARBA00022692"/>
    </source>
</evidence>
<dbReference type="Proteomes" id="UP000306918">
    <property type="component" value="Unassembled WGS sequence"/>
</dbReference>
<feature type="transmembrane region" description="Helical" evidence="5">
    <location>
        <begin position="136"/>
        <end position="156"/>
    </location>
</feature>
<evidence type="ECO:0000256" key="4">
    <source>
        <dbReference type="ARBA" id="ARBA00023136"/>
    </source>
</evidence>
<evidence type="ECO:0000313" key="8">
    <source>
        <dbReference type="Proteomes" id="UP000306918"/>
    </source>
</evidence>
<keyword evidence="3 5" id="KW-1133">Transmembrane helix</keyword>
<evidence type="ECO:0000313" key="7">
    <source>
        <dbReference type="EMBL" id="THU40294.1"/>
    </source>
</evidence>
<feature type="transmembrane region" description="Helical" evidence="5">
    <location>
        <begin position="30"/>
        <end position="48"/>
    </location>
</feature>
<comment type="caution">
    <text evidence="7">The sequence shown here is derived from an EMBL/GenBank/DDBJ whole genome shotgun (WGS) entry which is preliminary data.</text>
</comment>
<dbReference type="GO" id="GO:0016020">
    <property type="term" value="C:membrane"/>
    <property type="evidence" value="ECO:0007669"/>
    <property type="project" value="UniProtKB-SubCell"/>
</dbReference>
<keyword evidence="8" id="KW-1185">Reference proteome</keyword>
<dbReference type="GO" id="GO:0030416">
    <property type="term" value="P:methylamine metabolic process"/>
    <property type="evidence" value="ECO:0007669"/>
    <property type="project" value="InterPro"/>
</dbReference>